<gene>
    <name evidence="3" type="ORF">CDL12_09335</name>
</gene>
<sequence length="148" mass="15926">MSRLLNMEGHIMRSLLLILVFALVSSQARTLPEDFDKLKGSFARPVTPSPPAPQSGPPIGQIQEAFLLLLPKFNNYGRKPTPVQPPPKPAPGYGPVIEMITTSRPEENIFGTLKNYGRDPPLPPPTPKLPTPTRPVSGGGVAAMAAKK</sequence>
<dbReference type="AlphaFoldDB" id="A0A2G9HKD7"/>
<feature type="region of interest" description="Disordered" evidence="1">
    <location>
        <begin position="77"/>
        <end position="96"/>
    </location>
</feature>
<feature type="compositionally biased region" description="Pro residues" evidence="1">
    <location>
        <begin position="82"/>
        <end position="92"/>
    </location>
</feature>
<keyword evidence="4" id="KW-1185">Reference proteome</keyword>
<feature type="region of interest" description="Disordered" evidence="1">
    <location>
        <begin position="110"/>
        <end position="148"/>
    </location>
</feature>
<proteinExistence type="predicted"/>
<organism evidence="3 4">
    <name type="scientific">Handroanthus impetiginosus</name>
    <dbReference type="NCBI Taxonomy" id="429701"/>
    <lineage>
        <taxon>Eukaryota</taxon>
        <taxon>Viridiplantae</taxon>
        <taxon>Streptophyta</taxon>
        <taxon>Embryophyta</taxon>
        <taxon>Tracheophyta</taxon>
        <taxon>Spermatophyta</taxon>
        <taxon>Magnoliopsida</taxon>
        <taxon>eudicotyledons</taxon>
        <taxon>Gunneridae</taxon>
        <taxon>Pentapetalae</taxon>
        <taxon>asterids</taxon>
        <taxon>lamiids</taxon>
        <taxon>Lamiales</taxon>
        <taxon>Bignoniaceae</taxon>
        <taxon>Crescentiina</taxon>
        <taxon>Tabebuia alliance</taxon>
        <taxon>Handroanthus</taxon>
    </lineage>
</organism>
<dbReference type="Proteomes" id="UP000231279">
    <property type="component" value="Unassembled WGS sequence"/>
</dbReference>
<name>A0A2G9HKD7_9LAMI</name>
<dbReference type="EMBL" id="NKXS01001555">
    <property type="protein sequence ID" value="PIN17996.1"/>
    <property type="molecule type" value="Genomic_DNA"/>
</dbReference>
<feature type="chain" id="PRO_5013822758" evidence="2">
    <location>
        <begin position="31"/>
        <end position="148"/>
    </location>
</feature>
<keyword evidence="2" id="KW-0732">Signal</keyword>
<evidence type="ECO:0000313" key="3">
    <source>
        <dbReference type="EMBL" id="PIN17996.1"/>
    </source>
</evidence>
<evidence type="ECO:0000256" key="1">
    <source>
        <dbReference type="SAM" id="MobiDB-lite"/>
    </source>
</evidence>
<feature type="signal peptide" evidence="2">
    <location>
        <begin position="1"/>
        <end position="30"/>
    </location>
</feature>
<evidence type="ECO:0000256" key="2">
    <source>
        <dbReference type="SAM" id="SignalP"/>
    </source>
</evidence>
<reference evidence="4" key="1">
    <citation type="journal article" date="2018" name="Gigascience">
        <title>Genome assembly of the Pink Ipe (Handroanthus impetiginosus, Bignoniaceae), a highly valued, ecologically keystone Neotropical timber forest tree.</title>
        <authorList>
            <person name="Silva-Junior O.B."/>
            <person name="Grattapaglia D."/>
            <person name="Novaes E."/>
            <person name="Collevatti R.G."/>
        </authorList>
    </citation>
    <scope>NUCLEOTIDE SEQUENCE [LARGE SCALE GENOMIC DNA]</scope>
    <source>
        <strain evidence="4">cv. UFG-1</strain>
    </source>
</reference>
<comment type="caution">
    <text evidence="3">The sequence shown here is derived from an EMBL/GenBank/DDBJ whole genome shotgun (WGS) entry which is preliminary data.</text>
</comment>
<evidence type="ECO:0000313" key="4">
    <source>
        <dbReference type="Proteomes" id="UP000231279"/>
    </source>
</evidence>
<protein>
    <submittedName>
        <fullName evidence="3">Uncharacterized protein</fullName>
    </submittedName>
</protein>
<accession>A0A2G9HKD7</accession>
<feature type="compositionally biased region" description="Pro residues" evidence="1">
    <location>
        <begin position="120"/>
        <end position="133"/>
    </location>
</feature>